<keyword evidence="2" id="KW-0413">Isomerase</keyword>
<name>A0A2M8WJN9_9MICO</name>
<dbReference type="GO" id="GO:0016853">
    <property type="term" value="F:isomerase activity"/>
    <property type="evidence" value="ECO:0007669"/>
    <property type="project" value="UniProtKB-KW"/>
</dbReference>
<reference evidence="2 3" key="1">
    <citation type="submission" date="2017-11" db="EMBL/GenBank/DDBJ databases">
        <title>Genomic Encyclopedia of Archaeal and Bacterial Type Strains, Phase II (KMG-II): From Individual Species to Whole Genera.</title>
        <authorList>
            <person name="Goeker M."/>
        </authorList>
    </citation>
    <scope>NUCLEOTIDE SEQUENCE [LARGE SCALE GENOMIC DNA]</scope>
    <source>
        <strain evidence="2 3">DSM 22413</strain>
    </source>
</reference>
<dbReference type="Proteomes" id="UP000231586">
    <property type="component" value="Unassembled WGS sequence"/>
</dbReference>
<protein>
    <submittedName>
        <fullName evidence="2">Maleylpyruvate isomerase</fullName>
    </submittedName>
</protein>
<dbReference type="InterPro" id="IPR024344">
    <property type="entry name" value="MDMPI_metal-binding"/>
</dbReference>
<dbReference type="InterPro" id="IPR017517">
    <property type="entry name" value="Maleyloyr_isom"/>
</dbReference>
<evidence type="ECO:0000259" key="1">
    <source>
        <dbReference type="Pfam" id="PF11716"/>
    </source>
</evidence>
<proteinExistence type="predicted"/>
<keyword evidence="2" id="KW-0670">Pyruvate</keyword>
<gene>
    <name evidence="2" type="ORF">CLV34_2419</name>
</gene>
<sequence length="177" mass="19202">MPARHDLVTDPVIRADLLLARRGTAFFSRQLGALSAADLLEPSAVPGWSRAHVVAHVGYHARALAQLLEEVRTGRPVAEEEAVAAPAERVAYGATLPPAALRHLHAHAAVHLSVEWRDLPPERWVATGSLDGRDTRVADTPWRRAREVWLGAVDLAAGATVRDVPDAVTRREPVPAR</sequence>
<keyword evidence="3" id="KW-1185">Reference proteome</keyword>
<evidence type="ECO:0000313" key="2">
    <source>
        <dbReference type="EMBL" id="PJI91151.1"/>
    </source>
</evidence>
<organism evidence="2 3">
    <name type="scientific">Luteimicrobium subarcticum</name>
    <dbReference type="NCBI Taxonomy" id="620910"/>
    <lineage>
        <taxon>Bacteria</taxon>
        <taxon>Bacillati</taxon>
        <taxon>Actinomycetota</taxon>
        <taxon>Actinomycetes</taxon>
        <taxon>Micrococcales</taxon>
        <taxon>Luteimicrobium</taxon>
    </lineage>
</organism>
<dbReference type="NCBIfam" id="TIGR03083">
    <property type="entry name" value="maleylpyruvate isomerase family mycothiol-dependent enzyme"/>
    <property type="match status" value="1"/>
</dbReference>
<dbReference type="AlphaFoldDB" id="A0A2M8WJN9"/>
<feature type="domain" description="Mycothiol-dependent maleylpyruvate isomerase metal-binding" evidence="1">
    <location>
        <begin position="21"/>
        <end position="156"/>
    </location>
</feature>
<dbReference type="SUPFAM" id="SSF109854">
    <property type="entry name" value="DinB/YfiT-like putative metalloenzymes"/>
    <property type="match status" value="1"/>
</dbReference>
<evidence type="ECO:0000313" key="3">
    <source>
        <dbReference type="Proteomes" id="UP000231586"/>
    </source>
</evidence>
<comment type="caution">
    <text evidence="2">The sequence shown here is derived from an EMBL/GenBank/DDBJ whole genome shotgun (WGS) entry which is preliminary data.</text>
</comment>
<dbReference type="Gene3D" id="1.20.120.450">
    <property type="entry name" value="dinb family like domain"/>
    <property type="match status" value="1"/>
</dbReference>
<dbReference type="EMBL" id="PGTZ01000009">
    <property type="protein sequence ID" value="PJI91151.1"/>
    <property type="molecule type" value="Genomic_DNA"/>
</dbReference>
<dbReference type="OrthoDB" id="5118203at2"/>
<dbReference type="Pfam" id="PF11716">
    <property type="entry name" value="MDMPI_N"/>
    <property type="match status" value="1"/>
</dbReference>
<dbReference type="GO" id="GO:0046872">
    <property type="term" value="F:metal ion binding"/>
    <property type="evidence" value="ECO:0007669"/>
    <property type="project" value="InterPro"/>
</dbReference>
<dbReference type="InterPro" id="IPR034660">
    <property type="entry name" value="DinB/YfiT-like"/>
</dbReference>
<accession>A0A2M8WJN9</accession>
<dbReference type="RefSeq" id="WP_100350530.1">
    <property type="nucleotide sequence ID" value="NZ_PGTZ01000009.1"/>
</dbReference>